<dbReference type="InParanoid" id="A0A1X7V1F9"/>
<dbReference type="AlphaFoldDB" id="A0A1X7V1F9"/>
<sequence>MISLHKSFVMLLLFGIGSPYSIFQLIVMDVTLHLIYLKLSCHKGGLVVQRHNDICGTFGDLASLVWGHVSREPVIRKMSADSPTQIADLAVRGAWTPQTEALFDIRW</sequence>
<protein>
    <submittedName>
        <fullName evidence="1">Uncharacterized protein</fullName>
    </submittedName>
</protein>
<name>A0A1X7V1F9_AMPQE</name>
<dbReference type="EnsemblMetazoa" id="Aqu2.1.33848_001">
    <property type="protein sequence ID" value="Aqu2.1.33848_001"/>
    <property type="gene ID" value="Aqu2.1.33848"/>
</dbReference>
<accession>A0A1X7V1F9</accession>
<proteinExistence type="predicted"/>
<organism evidence="1">
    <name type="scientific">Amphimedon queenslandica</name>
    <name type="common">Sponge</name>
    <dbReference type="NCBI Taxonomy" id="400682"/>
    <lineage>
        <taxon>Eukaryota</taxon>
        <taxon>Metazoa</taxon>
        <taxon>Porifera</taxon>
        <taxon>Demospongiae</taxon>
        <taxon>Heteroscleromorpha</taxon>
        <taxon>Haplosclerida</taxon>
        <taxon>Niphatidae</taxon>
        <taxon>Amphimedon</taxon>
    </lineage>
</organism>
<reference evidence="1" key="1">
    <citation type="submission" date="2017-05" db="UniProtKB">
        <authorList>
            <consortium name="EnsemblMetazoa"/>
        </authorList>
    </citation>
    <scope>IDENTIFICATION</scope>
</reference>
<evidence type="ECO:0000313" key="1">
    <source>
        <dbReference type="EnsemblMetazoa" id="Aqu2.1.33848_001"/>
    </source>
</evidence>